<protein>
    <submittedName>
        <fullName evidence="1">Uncharacterized protein</fullName>
    </submittedName>
</protein>
<reference evidence="1" key="1">
    <citation type="submission" date="2020-10" db="EMBL/GenBank/DDBJ databases">
        <authorList>
            <person name="Gilroy R."/>
        </authorList>
    </citation>
    <scope>NUCLEOTIDE SEQUENCE</scope>
    <source>
        <strain evidence="1">ChiSjej5B23-6657</strain>
    </source>
</reference>
<dbReference type="EMBL" id="DVHM01000097">
    <property type="protein sequence ID" value="HIR70817.1"/>
    <property type="molecule type" value="Genomic_DNA"/>
</dbReference>
<sequence>MYCCLTAVTGDHRYEEVRKSVRKGERITMCEVLDYREKRGIERDRRVLNRLNDLLLEDGRIEDLKRSTRDSDFQQKLLDEYGLKV</sequence>
<organism evidence="1 2">
    <name type="scientific">Candidatus Pullilachnospira gallistercoris</name>
    <dbReference type="NCBI Taxonomy" id="2840911"/>
    <lineage>
        <taxon>Bacteria</taxon>
        <taxon>Bacillati</taxon>
        <taxon>Bacillota</taxon>
        <taxon>Clostridia</taxon>
        <taxon>Lachnospirales</taxon>
        <taxon>Lachnospiraceae</taxon>
        <taxon>Lachnospiraceae incertae sedis</taxon>
        <taxon>Candidatus Pullilachnospira</taxon>
    </lineage>
</organism>
<proteinExistence type="predicted"/>
<comment type="caution">
    <text evidence="1">The sequence shown here is derived from an EMBL/GenBank/DDBJ whole genome shotgun (WGS) entry which is preliminary data.</text>
</comment>
<gene>
    <name evidence="1" type="ORF">IAA55_06010</name>
</gene>
<reference evidence="1" key="2">
    <citation type="journal article" date="2021" name="PeerJ">
        <title>Extensive microbial diversity within the chicken gut microbiome revealed by metagenomics and culture.</title>
        <authorList>
            <person name="Gilroy R."/>
            <person name="Ravi A."/>
            <person name="Getino M."/>
            <person name="Pursley I."/>
            <person name="Horton D.L."/>
            <person name="Alikhan N.F."/>
            <person name="Baker D."/>
            <person name="Gharbi K."/>
            <person name="Hall N."/>
            <person name="Watson M."/>
            <person name="Adriaenssens E.M."/>
            <person name="Foster-Nyarko E."/>
            <person name="Jarju S."/>
            <person name="Secka A."/>
            <person name="Antonio M."/>
            <person name="Oren A."/>
            <person name="Chaudhuri R.R."/>
            <person name="La Ragione R."/>
            <person name="Hildebrand F."/>
            <person name="Pallen M.J."/>
        </authorList>
    </citation>
    <scope>NUCLEOTIDE SEQUENCE</scope>
    <source>
        <strain evidence="1">ChiSjej5B23-6657</strain>
    </source>
</reference>
<dbReference type="Proteomes" id="UP000823912">
    <property type="component" value="Unassembled WGS sequence"/>
</dbReference>
<name>A0A9D1JAU7_9FIRM</name>
<accession>A0A9D1JAU7</accession>
<evidence type="ECO:0000313" key="1">
    <source>
        <dbReference type="EMBL" id="HIR70817.1"/>
    </source>
</evidence>
<dbReference type="AlphaFoldDB" id="A0A9D1JAU7"/>
<evidence type="ECO:0000313" key="2">
    <source>
        <dbReference type="Proteomes" id="UP000823912"/>
    </source>
</evidence>